<evidence type="ECO:0000313" key="2">
    <source>
        <dbReference type="Proteomes" id="UP001501456"/>
    </source>
</evidence>
<keyword evidence="2" id="KW-1185">Reference proteome</keyword>
<proteinExistence type="predicted"/>
<gene>
    <name evidence="1" type="ORF">GCM10022271_00100</name>
</gene>
<dbReference type="InterPro" id="IPR007358">
    <property type="entry name" value="Nucleoid_associated_NdpA"/>
</dbReference>
<dbReference type="Proteomes" id="UP001501456">
    <property type="component" value="Unassembled WGS sequence"/>
</dbReference>
<sequence length="366" mass="42477">MSFYTEMISIVVSIFQIMISRRNASIAKCILHKVGNKFNSTKNAFSENEIHFDEASYDLMLPFLLRPFGSAVQSYRFNHHADISLNEINTYSSQIFTDDDAFIETSKHIVKHLFEQSNSAQIKTGDVLVVLFEGIEFNEITTNALGIFKIENKVNFFQTYLENNSYDVVVQKGISSKKVDKGCLILNQSDTEGRIILSADNNNYDAHYWTNHFLNIKYADDANSHTQQYIALCKDFSEEVLKTSYGNQEQNNFLAKTIDFFKDHETVNIETFKDEIFEEDKHKTLFDDYKKSFESDMDIVIRNQFDVAEAVVKKEKKKIKTEIKLDTNIQIKLDIDAPEASSEYLERGYDEEKKMHYYKVFFNAEG</sequence>
<organism evidence="1 2">
    <name type="scientific">Corallibacter vietnamensis</name>
    <dbReference type="NCBI Taxonomy" id="904130"/>
    <lineage>
        <taxon>Bacteria</taxon>
        <taxon>Pseudomonadati</taxon>
        <taxon>Bacteroidota</taxon>
        <taxon>Flavobacteriia</taxon>
        <taxon>Flavobacteriales</taxon>
        <taxon>Flavobacteriaceae</taxon>
        <taxon>Corallibacter</taxon>
    </lineage>
</organism>
<evidence type="ECO:0000313" key="1">
    <source>
        <dbReference type="EMBL" id="GAA3771960.1"/>
    </source>
</evidence>
<dbReference type="EMBL" id="BAABBI010000001">
    <property type="protein sequence ID" value="GAA3771960.1"/>
    <property type="molecule type" value="Genomic_DNA"/>
</dbReference>
<protein>
    <submittedName>
        <fullName evidence="1">Nucleoid-associated protein</fullName>
    </submittedName>
</protein>
<accession>A0ABP7GNS2</accession>
<name>A0ABP7GNS2_9FLAO</name>
<dbReference type="Pfam" id="PF04245">
    <property type="entry name" value="NA37"/>
    <property type="match status" value="1"/>
</dbReference>
<reference evidence="2" key="1">
    <citation type="journal article" date="2019" name="Int. J. Syst. Evol. Microbiol.">
        <title>The Global Catalogue of Microorganisms (GCM) 10K type strain sequencing project: providing services to taxonomists for standard genome sequencing and annotation.</title>
        <authorList>
            <consortium name="The Broad Institute Genomics Platform"/>
            <consortium name="The Broad Institute Genome Sequencing Center for Infectious Disease"/>
            <person name="Wu L."/>
            <person name="Ma J."/>
        </authorList>
    </citation>
    <scope>NUCLEOTIDE SEQUENCE [LARGE SCALE GENOMIC DNA]</scope>
    <source>
        <strain evidence="2">JCM 17525</strain>
    </source>
</reference>
<comment type="caution">
    <text evidence="1">The sequence shown here is derived from an EMBL/GenBank/DDBJ whole genome shotgun (WGS) entry which is preliminary data.</text>
</comment>